<dbReference type="GO" id="GO:0032043">
    <property type="term" value="P:mitochondrial DNA catabolic process"/>
    <property type="evidence" value="ECO:0007669"/>
    <property type="project" value="EnsemblFungi"/>
</dbReference>
<evidence type="ECO:0000256" key="1">
    <source>
        <dbReference type="ARBA" id="ARBA00031966"/>
    </source>
</evidence>
<dbReference type="Pfam" id="PF00476">
    <property type="entry name" value="DNA_pol_A"/>
    <property type="match status" value="1"/>
</dbReference>
<dbReference type="InterPro" id="IPR001098">
    <property type="entry name" value="DNA-dir_DNA_pol_A_palm_dom"/>
</dbReference>
<dbReference type="GO" id="GO:0003677">
    <property type="term" value="F:DNA binding"/>
    <property type="evidence" value="ECO:0007669"/>
    <property type="project" value="InterPro"/>
</dbReference>
<dbReference type="InParanoid" id="A0A0L0H9G9"/>
<dbReference type="SUPFAM" id="SSF56672">
    <property type="entry name" value="DNA/RNA polymerases"/>
    <property type="match status" value="1"/>
</dbReference>
<dbReference type="GO" id="GO:0006264">
    <property type="term" value="P:mitochondrial DNA replication"/>
    <property type="evidence" value="ECO:0007669"/>
    <property type="project" value="EnsemblFungi"/>
</dbReference>
<feature type="domain" description="DNA-directed DNA polymerase family A palm" evidence="3">
    <location>
        <begin position="730"/>
        <end position="963"/>
    </location>
</feature>
<feature type="region of interest" description="Disordered" evidence="2">
    <location>
        <begin position="320"/>
        <end position="351"/>
    </location>
</feature>
<keyword evidence="5" id="KW-1185">Reference proteome</keyword>
<dbReference type="AlphaFoldDB" id="A0A0L0H9G9"/>
<evidence type="ECO:0000313" key="4">
    <source>
        <dbReference type="EMBL" id="KNC98190.1"/>
    </source>
</evidence>
<dbReference type="FunCoup" id="A0A0L0H9G9">
    <property type="interactions" value="263"/>
</dbReference>
<gene>
    <name evidence="4" type="ORF">SPPG_06592</name>
</gene>
<dbReference type="GO" id="GO:0005760">
    <property type="term" value="C:gamma DNA polymerase complex"/>
    <property type="evidence" value="ECO:0007669"/>
    <property type="project" value="InterPro"/>
</dbReference>
<dbReference type="SUPFAM" id="SSF53098">
    <property type="entry name" value="Ribonuclease H-like"/>
    <property type="match status" value="1"/>
</dbReference>
<dbReference type="Pfam" id="PF18136">
    <property type="entry name" value="DNApol_Exo"/>
    <property type="match status" value="1"/>
</dbReference>
<dbReference type="OMA" id="AMHITNL"/>
<evidence type="ECO:0000313" key="5">
    <source>
        <dbReference type="Proteomes" id="UP000053201"/>
    </source>
</evidence>
<dbReference type="RefSeq" id="XP_016606230.1">
    <property type="nucleotide sequence ID" value="XM_016754793.1"/>
</dbReference>
<dbReference type="GeneID" id="27689884"/>
<dbReference type="Gene3D" id="3.30.70.370">
    <property type="match status" value="1"/>
</dbReference>
<dbReference type="GO" id="GO:0006995">
    <property type="term" value="P:cellular response to nitrogen starvation"/>
    <property type="evidence" value="ECO:0007669"/>
    <property type="project" value="EnsemblFungi"/>
</dbReference>
<dbReference type="Gene3D" id="1.10.150.20">
    <property type="entry name" value="5' to 3' exonuclease, C-terminal subdomain"/>
    <property type="match status" value="1"/>
</dbReference>
<proteinExistence type="predicted"/>
<dbReference type="STRING" id="645134.A0A0L0H9G9"/>
<organism evidence="4 5">
    <name type="scientific">Spizellomyces punctatus (strain DAOM BR117)</name>
    <dbReference type="NCBI Taxonomy" id="645134"/>
    <lineage>
        <taxon>Eukaryota</taxon>
        <taxon>Fungi</taxon>
        <taxon>Fungi incertae sedis</taxon>
        <taxon>Chytridiomycota</taxon>
        <taxon>Chytridiomycota incertae sedis</taxon>
        <taxon>Chytridiomycetes</taxon>
        <taxon>Spizellomycetales</taxon>
        <taxon>Spizellomycetaceae</taxon>
        <taxon>Spizellomyces</taxon>
    </lineage>
</organism>
<name>A0A0L0H9G9_SPIPD</name>
<reference evidence="4 5" key="1">
    <citation type="submission" date="2009-08" db="EMBL/GenBank/DDBJ databases">
        <title>The Genome Sequence of Spizellomyces punctatus strain DAOM BR117.</title>
        <authorList>
            <consortium name="The Broad Institute Genome Sequencing Platform"/>
            <person name="Russ C."/>
            <person name="Cuomo C."/>
            <person name="Shea T."/>
            <person name="Young S.K."/>
            <person name="Zeng Q."/>
            <person name="Koehrsen M."/>
            <person name="Haas B."/>
            <person name="Borodovsky M."/>
            <person name="Guigo R."/>
            <person name="Alvarado L."/>
            <person name="Berlin A."/>
            <person name="Bochicchio J."/>
            <person name="Borenstein D."/>
            <person name="Chapman S."/>
            <person name="Chen Z."/>
            <person name="Engels R."/>
            <person name="Freedman E."/>
            <person name="Gellesch M."/>
            <person name="Goldberg J."/>
            <person name="Griggs A."/>
            <person name="Gujja S."/>
            <person name="Heiman D."/>
            <person name="Hepburn T."/>
            <person name="Howarth C."/>
            <person name="Jen D."/>
            <person name="Larson L."/>
            <person name="Lewis B."/>
            <person name="Mehta T."/>
            <person name="Park D."/>
            <person name="Pearson M."/>
            <person name="Roberts A."/>
            <person name="Saif S."/>
            <person name="Shenoy N."/>
            <person name="Sisk P."/>
            <person name="Stolte C."/>
            <person name="Sykes S."/>
            <person name="Thomson T."/>
            <person name="Walk T."/>
            <person name="White J."/>
            <person name="Yandava C."/>
            <person name="Burger G."/>
            <person name="Gray M.W."/>
            <person name="Holland P.W.H."/>
            <person name="King N."/>
            <person name="Lang F.B.F."/>
            <person name="Roger A.J."/>
            <person name="Ruiz-Trillo I."/>
            <person name="Lander E."/>
            <person name="Nusbaum C."/>
        </authorList>
    </citation>
    <scope>NUCLEOTIDE SEQUENCE [LARGE SCALE GENOMIC DNA]</scope>
    <source>
        <strain evidence="4 5">DAOM BR117</strain>
    </source>
</reference>
<dbReference type="InterPro" id="IPR043502">
    <property type="entry name" value="DNA/RNA_pol_sf"/>
</dbReference>
<protein>
    <recommendedName>
        <fullName evidence="1">Mitochondrial DNA polymerase catalytic subunit</fullName>
    </recommendedName>
</protein>
<accession>A0A0L0H9G9</accession>
<dbReference type="GO" id="GO:0003887">
    <property type="term" value="F:DNA-directed DNA polymerase activity"/>
    <property type="evidence" value="ECO:0007669"/>
    <property type="project" value="EnsemblFungi"/>
</dbReference>
<dbReference type="PRINTS" id="PR00867">
    <property type="entry name" value="DNAPOLG"/>
</dbReference>
<evidence type="ECO:0000259" key="3">
    <source>
        <dbReference type="SMART" id="SM00482"/>
    </source>
</evidence>
<dbReference type="InterPro" id="IPR012337">
    <property type="entry name" value="RNaseH-like_sf"/>
</dbReference>
<dbReference type="VEuPathDB" id="FungiDB:SPPG_06592"/>
<dbReference type="eggNOG" id="KOG3657">
    <property type="taxonomic scope" value="Eukaryota"/>
</dbReference>
<dbReference type="Gene3D" id="3.30.420.390">
    <property type="match status" value="2"/>
</dbReference>
<dbReference type="GO" id="GO:0008408">
    <property type="term" value="F:3'-5' exonuclease activity"/>
    <property type="evidence" value="ECO:0007669"/>
    <property type="project" value="EnsemblFungi"/>
</dbReference>
<dbReference type="PANTHER" id="PTHR10267">
    <property type="entry name" value="DNA POLYMERASE SUBUNIT GAMMA-1"/>
    <property type="match status" value="1"/>
</dbReference>
<dbReference type="Proteomes" id="UP000053201">
    <property type="component" value="Unassembled WGS sequence"/>
</dbReference>
<dbReference type="EMBL" id="KQ257461">
    <property type="protein sequence ID" value="KNC98190.1"/>
    <property type="molecule type" value="Genomic_DNA"/>
</dbReference>
<dbReference type="InterPro" id="IPR002297">
    <property type="entry name" value="DNA-dir_DNA_pol_A_mt"/>
</dbReference>
<feature type="compositionally biased region" description="Polar residues" evidence="2">
    <location>
        <begin position="320"/>
        <end position="339"/>
    </location>
</feature>
<sequence>MSARWRIPRSMIFSRCPSCQARRSLVRHVVSLPIAPRNVHRLYASIPADQNEEHGPRKNHIGIQMLSPAIHRKVFPNTGVEPTAQQIELATSHLKEWDLIGKSQEPLPDVDIELPDLTTGSIREHFRVLGEEQSLPYLQKAHAMATAQLPRMPSEWAYGRENWIRYDWKNDKAIPTSVAYPPEDALVFDVEVVYNISPYPVIAVAVSKTHWYSWVAPGLFSNETQTPFIPNQLIPLGRPDDDRVFIGHHVSYDRARIREEYRLRPTRYAFLDTMSLHCAVGGLSSQQRPAWRKYKKEERRIQEAEQRWWDEHDALMASTDSRSLDAQQNNPKRSTSSASKDVPPRYQPDEHRSWYQVSSMNSLKDVAELYLQKEIDKSMRSEFDGTDIAAVRSHFQELLTYCAKDVAITHELFGKLFSRFRQKCPHPASFAGMLHMGKGYLPVSNDWNKYVSNSQTKFDEYQEDICSRLALLAEDAVDNFGDGRWKNDPWLRNLDWEKPAPRMTKQVVRKNGQITPPRLHKNQSNTPIGKPKWYLELWDKTEGKLRITLSKRVTPYLLRLQWKQHPVYYTKGFGWTYYMPKPESPELLIAPGLKFSQDPSEKTYDSRASNDIENAYYRIPHPDGEGKNCGSPLSKSFISAFEDGTLTSQYKAAKHILERNAQCTYWASAKQRVGHQFIVWDNEIGNDVEVTAGKEYGVILPQSVAMGTVTRRAVESTWMTAANAKKNRIGSELKSQVQAPVGYKILGADVDSEELWIASLFGDAQFRIHGASAISFMTLQGTKKAGTDLHTVTGRILGISRDQAKIFNYSRIYGAGMKYAVQLLLKHSPGIARDDAMAKVSELYRKTKGQRHTCPHPWKEKQQLTFWYGGSESYMFNKLEGVALDVTPQTPVLRCEIPDSLKPEHVGREFMTSRVNWVVQSSGVDYLHLLLVAMDYLMRRMKIDGRFMLSIHDEVRFLVKEEHQILAALALQIANLWVRAMFAESVGISDLPANVAFFSSIDIDHCLRKEVDMECLTPSNQTPVKLGRSLDIYGIAHEIKKWKEESGRTSLYGSELNSISEISQMMNADARPTDNGQFGANKLPGLRLDESQSPARQLRLRQLLEHIDMTWLKAQMAQTKEEAAKYMAAYSNAVTEIRIVSYENRRAQHSQRTSQNQPSRSKRPLFQEVAKDGGTLKLVGSRNPRHRI</sequence>
<dbReference type="InterPro" id="IPR041336">
    <property type="entry name" value="DNApol_Exo"/>
</dbReference>
<dbReference type="PANTHER" id="PTHR10267:SF0">
    <property type="entry name" value="DNA POLYMERASE SUBUNIT GAMMA-1"/>
    <property type="match status" value="1"/>
</dbReference>
<evidence type="ECO:0000256" key="2">
    <source>
        <dbReference type="SAM" id="MobiDB-lite"/>
    </source>
</evidence>
<dbReference type="SMART" id="SM00482">
    <property type="entry name" value="POLAc"/>
    <property type="match status" value="1"/>
</dbReference>
<dbReference type="OrthoDB" id="5588663at2759"/>